<dbReference type="PANTHER" id="PTHR30586">
    <property type="entry name" value="ELECTRON TRANSPORT COMPLEX PROTEIN RNFE"/>
    <property type="match status" value="1"/>
</dbReference>
<organism evidence="8 9">
    <name type="scientific">Petrocella atlantisensis</name>
    <dbReference type="NCBI Taxonomy" id="2173034"/>
    <lineage>
        <taxon>Bacteria</taxon>
        <taxon>Bacillati</taxon>
        <taxon>Bacillota</taxon>
        <taxon>Clostridia</taxon>
        <taxon>Lachnospirales</taxon>
        <taxon>Vallitaleaceae</taxon>
        <taxon>Petrocella</taxon>
    </lineage>
</organism>
<feature type="transmembrane region" description="Helical" evidence="7">
    <location>
        <begin position="105"/>
        <end position="122"/>
    </location>
</feature>
<name>A0A3P7NXY5_9FIRM</name>
<feature type="transmembrane region" description="Helical" evidence="7">
    <location>
        <begin position="143"/>
        <end position="168"/>
    </location>
</feature>
<dbReference type="AlphaFoldDB" id="A0A3P7NXY5"/>
<feature type="transmembrane region" description="Helical" evidence="7">
    <location>
        <begin position="174"/>
        <end position="196"/>
    </location>
</feature>
<comment type="subcellular location">
    <subcellularLocation>
        <location evidence="1">Endomembrane system</location>
        <topology evidence="1">Multi-pass membrane protein</topology>
    </subcellularLocation>
</comment>
<keyword evidence="3 7" id="KW-0812">Transmembrane</keyword>
<proteinExistence type="predicted"/>
<dbReference type="Proteomes" id="UP000279029">
    <property type="component" value="Chromosome"/>
</dbReference>
<keyword evidence="2" id="KW-0813">Transport</keyword>
<dbReference type="OrthoDB" id="9790976at2"/>
<keyword evidence="6 7" id="KW-0472">Membrane</keyword>
<evidence type="ECO:0000313" key="8">
    <source>
        <dbReference type="EMBL" id="VDN47825.1"/>
    </source>
</evidence>
<evidence type="ECO:0000256" key="1">
    <source>
        <dbReference type="ARBA" id="ARBA00004127"/>
    </source>
</evidence>
<feature type="transmembrane region" description="Helical" evidence="7">
    <location>
        <begin position="78"/>
        <end position="99"/>
    </location>
</feature>
<keyword evidence="5 7" id="KW-1133">Transmembrane helix</keyword>
<keyword evidence="8" id="KW-0560">Oxidoreductase</keyword>
<evidence type="ECO:0000256" key="3">
    <source>
        <dbReference type="ARBA" id="ARBA00022692"/>
    </source>
</evidence>
<dbReference type="GO" id="GO:0012505">
    <property type="term" value="C:endomembrane system"/>
    <property type="evidence" value="ECO:0007669"/>
    <property type="project" value="UniProtKB-SubCell"/>
</dbReference>
<protein>
    <submittedName>
        <fullName evidence="8">Na(+)-translocating NADH-quinone reductase subunit D</fullName>
        <ecNumber evidence="8">1.6.5.8</ecNumber>
    </submittedName>
</protein>
<dbReference type="RefSeq" id="WP_125137070.1">
    <property type="nucleotide sequence ID" value="NZ_LR130778.1"/>
</dbReference>
<dbReference type="EC" id="1.6.5.8" evidence="8"/>
<reference evidence="8 9" key="1">
    <citation type="submission" date="2018-09" db="EMBL/GenBank/DDBJ databases">
        <authorList>
            <person name="Postec A."/>
        </authorList>
    </citation>
    <scope>NUCLEOTIDE SEQUENCE [LARGE SCALE GENOMIC DNA]</scope>
    <source>
        <strain evidence="8">70B-A</strain>
    </source>
</reference>
<dbReference type="KEGG" id="cbar:PATL70BA_1949"/>
<dbReference type="EMBL" id="LR130778">
    <property type="protein sequence ID" value="VDN47825.1"/>
    <property type="molecule type" value="Genomic_DNA"/>
</dbReference>
<keyword evidence="4" id="KW-1278">Translocase</keyword>
<dbReference type="PANTHER" id="PTHR30586:SF1">
    <property type="entry name" value="NA(+)-TRANSLOCATING NADH-QUINONE REDUCTASE SUBUNIT D"/>
    <property type="match status" value="1"/>
</dbReference>
<gene>
    <name evidence="8" type="primary">nqrD</name>
    <name evidence="8" type="ORF">PATL70BA_1949</name>
</gene>
<dbReference type="PIRSF" id="PIRSF006102">
    <property type="entry name" value="NQR_DE"/>
    <property type="match status" value="1"/>
</dbReference>
<sequence>MRLIRLKYTKWYQLLNKGIFKDNPIYAMALGICSALAVTNRVENAIAMGLGVTFVLLASSMSTSIIRKFIPAKVRMVTYMVLISTFVIAFQGFLQAYFFELSKALGAYTGLIITNCIVMGRAEAFAIKNPIHFSALDALANGLGYMFTLIVISVVREVLAFGTLLGIQVVGDGFVTWTVMAMAPGAFFVMAIYMWIMRTIAKLNIESAS</sequence>
<dbReference type="Pfam" id="PF02508">
    <property type="entry name" value="Rnf-Nqr"/>
    <property type="match status" value="1"/>
</dbReference>
<dbReference type="GO" id="GO:0016491">
    <property type="term" value="F:oxidoreductase activity"/>
    <property type="evidence" value="ECO:0007669"/>
    <property type="project" value="UniProtKB-KW"/>
</dbReference>
<accession>A0A3P7NXY5</accession>
<dbReference type="GO" id="GO:0005886">
    <property type="term" value="C:plasma membrane"/>
    <property type="evidence" value="ECO:0007669"/>
    <property type="project" value="TreeGrafter"/>
</dbReference>
<evidence type="ECO:0000256" key="2">
    <source>
        <dbReference type="ARBA" id="ARBA00022448"/>
    </source>
</evidence>
<dbReference type="InterPro" id="IPR003667">
    <property type="entry name" value="NqrDE/RnfAE"/>
</dbReference>
<keyword evidence="9" id="KW-1185">Reference proteome</keyword>
<evidence type="ECO:0000313" key="9">
    <source>
        <dbReference type="Proteomes" id="UP000279029"/>
    </source>
</evidence>
<evidence type="ECO:0000256" key="4">
    <source>
        <dbReference type="ARBA" id="ARBA00022967"/>
    </source>
</evidence>
<evidence type="ECO:0000256" key="7">
    <source>
        <dbReference type="SAM" id="Phobius"/>
    </source>
</evidence>
<evidence type="ECO:0000256" key="5">
    <source>
        <dbReference type="ARBA" id="ARBA00022989"/>
    </source>
</evidence>
<evidence type="ECO:0000256" key="6">
    <source>
        <dbReference type="ARBA" id="ARBA00023136"/>
    </source>
</evidence>